<reference evidence="1" key="1">
    <citation type="journal article" date="2014" name="Int. J. Syst. Evol. Microbiol.">
        <title>Complete genome sequence of Corynebacterium casei LMG S-19264T (=DSM 44701T), isolated from a smear-ripened cheese.</title>
        <authorList>
            <consortium name="US DOE Joint Genome Institute (JGI-PGF)"/>
            <person name="Walter F."/>
            <person name="Albersmeier A."/>
            <person name="Kalinowski J."/>
            <person name="Ruckert C."/>
        </authorList>
    </citation>
    <scope>NUCLEOTIDE SEQUENCE</scope>
    <source>
        <strain evidence="1">VKM Ac-1069</strain>
    </source>
</reference>
<sequence length="118" mass="12886">MSHDAPDGRTLVVNMFRMRPGVDPAKFAEFSAAVDQPLVTAHAEVVTRFDAYVVGGTTAEALDADIVEVLEVTDWDTWVRVRDNDPSLRPVMSGFDELVEPGSVRSNFVTPIPRGSTP</sequence>
<evidence type="ECO:0000313" key="2">
    <source>
        <dbReference type="Proteomes" id="UP001143463"/>
    </source>
</evidence>
<dbReference type="EMBL" id="BSFQ01000027">
    <property type="protein sequence ID" value="GLL14020.1"/>
    <property type="molecule type" value="Genomic_DNA"/>
</dbReference>
<gene>
    <name evidence="1" type="ORF">GCM10017577_51650</name>
</gene>
<reference evidence="1" key="2">
    <citation type="submission" date="2023-01" db="EMBL/GenBank/DDBJ databases">
        <authorList>
            <person name="Sun Q."/>
            <person name="Evtushenko L."/>
        </authorList>
    </citation>
    <scope>NUCLEOTIDE SEQUENCE</scope>
    <source>
        <strain evidence="1">VKM Ac-1069</strain>
    </source>
</reference>
<keyword evidence="2" id="KW-1185">Reference proteome</keyword>
<dbReference type="AlphaFoldDB" id="A0A9W6NY20"/>
<proteinExistence type="predicted"/>
<organism evidence="1 2">
    <name type="scientific">Pseudonocardia halophobica</name>
    <dbReference type="NCBI Taxonomy" id="29401"/>
    <lineage>
        <taxon>Bacteria</taxon>
        <taxon>Bacillati</taxon>
        <taxon>Actinomycetota</taxon>
        <taxon>Actinomycetes</taxon>
        <taxon>Pseudonocardiales</taxon>
        <taxon>Pseudonocardiaceae</taxon>
        <taxon>Pseudonocardia</taxon>
    </lineage>
</organism>
<comment type="caution">
    <text evidence="1">The sequence shown here is derived from an EMBL/GenBank/DDBJ whole genome shotgun (WGS) entry which is preliminary data.</text>
</comment>
<dbReference type="Gene3D" id="3.30.70.100">
    <property type="match status" value="1"/>
</dbReference>
<accession>A0A9W6NY20</accession>
<evidence type="ECO:0000313" key="1">
    <source>
        <dbReference type="EMBL" id="GLL14020.1"/>
    </source>
</evidence>
<dbReference type="Proteomes" id="UP001143463">
    <property type="component" value="Unassembled WGS sequence"/>
</dbReference>
<protein>
    <submittedName>
        <fullName evidence="1">Uncharacterized protein</fullName>
    </submittedName>
</protein>
<dbReference type="RefSeq" id="WP_037051307.1">
    <property type="nucleotide sequence ID" value="NZ_BAAAUZ010000064.1"/>
</dbReference>
<name>A0A9W6NY20_9PSEU</name>